<keyword evidence="2" id="KW-1185">Reference proteome</keyword>
<dbReference type="Proteomes" id="UP001057375">
    <property type="component" value="Unassembled WGS sequence"/>
</dbReference>
<sequence>GDEYSCPIPKDGPNIKSPEYFAIKAVDTSRARNETKEEDGEEYDQSSEAQKMMLGERNVGHFTHISIPFSPASPLKGAYICLEGKGEITAKKYEFPEKYVCIWYYLPIDLSDIILCEITGKGRYKQYFSISSLVFISRGETPEELVAIKTKKKLWSEAPVVKPEFILGTRYV</sequence>
<evidence type="ECO:0000313" key="1">
    <source>
        <dbReference type="EMBL" id="GKT29149.1"/>
    </source>
</evidence>
<feature type="non-terminal residue" evidence="1">
    <location>
        <position position="1"/>
    </location>
</feature>
<feature type="non-terminal residue" evidence="1">
    <location>
        <position position="172"/>
    </location>
</feature>
<comment type="caution">
    <text evidence="1">The sequence shown here is derived from an EMBL/GenBank/DDBJ whole genome shotgun (WGS) entry which is preliminary data.</text>
</comment>
<proteinExistence type="predicted"/>
<name>A0ABQ5KCG2_9EUKA</name>
<organism evidence="1 2">
    <name type="scientific">Aduncisulcus paluster</name>
    <dbReference type="NCBI Taxonomy" id="2918883"/>
    <lineage>
        <taxon>Eukaryota</taxon>
        <taxon>Metamonada</taxon>
        <taxon>Carpediemonas-like organisms</taxon>
        <taxon>Aduncisulcus</taxon>
    </lineage>
</organism>
<evidence type="ECO:0000313" key="2">
    <source>
        <dbReference type="Proteomes" id="UP001057375"/>
    </source>
</evidence>
<gene>
    <name evidence="1" type="ORF">ADUPG1_001066</name>
</gene>
<dbReference type="EMBL" id="BQXS01000691">
    <property type="protein sequence ID" value="GKT29149.1"/>
    <property type="molecule type" value="Genomic_DNA"/>
</dbReference>
<protein>
    <submittedName>
        <fullName evidence="1">Uncharacterized protein</fullName>
    </submittedName>
</protein>
<reference evidence="1" key="1">
    <citation type="submission" date="2022-03" db="EMBL/GenBank/DDBJ databases">
        <title>Draft genome sequence of Aduncisulcus paluster, a free-living microaerophilic Fornicata.</title>
        <authorList>
            <person name="Yuyama I."/>
            <person name="Kume K."/>
            <person name="Tamura T."/>
            <person name="Inagaki Y."/>
            <person name="Hashimoto T."/>
        </authorList>
    </citation>
    <scope>NUCLEOTIDE SEQUENCE</scope>
    <source>
        <strain evidence="1">NY0171</strain>
    </source>
</reference>
<accession>A0ABQ5KCG2</accession>